<sequence length="243" mass="27875">MKKAFIILLLFFIYSVSYAQLEENNKNDLSSTDNNTVSWGIKAGINMYNLYGKERDYIFADQKTSYQPGFHIGGFVDTRINEKLGLRHELIFSQRKAGVHVSDSINGIYKSTLTMYYIDVVPANLTYQLSKNIQVYAGPYVSALIAANIKRKDENGNTFRDKSIYGDPSNDEKESHYLQKFDFGVNIGAQYQIKQNLAVELKYTHGFLDLFQYANSYTNEDSKHNKIKIFNRGFMASVAYSFK</sequence>
<evidence type="ECO:0000259" key="2">
    <source>
        <dbReference type="Pfam" id="PF13568"/>
    </source>
</evidence>
<dbReference type="KEGG" id="chh:A0O34_13430"/>
<gene>
    <name evidence="3" type="ORF">A0O34_13430</name>
</gene>
<dbReference type="InterPro" id="IPR025665">
    <property type="entry name" value="Beta-barrel_OMP_2"/>
</dbReference>
<accession>A0A172XXA6</accession>
<dbReference type="AlphaFoldDB" id="A0A172XXA6"/>
<dbReference type="SUPFAM" id="SSF56925">
    <property type="entry name" value="OMPA-like"/>
    <property type="match status" value="1"/>
</dbReference>
<evidence type="ECO:0000313" key="3">
    <source>
        <dbReference type="EMBL" id="ANF51445.1"/>
    </source>
</evidence>
<feature type="domain" description="Outer membrane protein beta-barrel" evidence="2">
    <location>
        <begin position="26"/>
        <end position="212"/>
    </location>
</feature>
<reference evidence="3 4" key="1">
    <citation type="submission" date="2016-04" db="EMBL/GenBank/DDBJ databases">
        <title>Complete Genome Sequence of Chryseobacterium sp. IHBB 10212.</title>
        <authorList>
            <person name="Pal M."/>
            <person name="Swarnkar M.K."/>
            <person name="Kaushal K."/>
            <person name="Chhibber S."/>
            <person name="Singh A.K."/>
            <person name="Gulati A."/>
        </authorList>
    </citation>
    <scope>NUCLEOTIDE SEQUENCE [LARGE SCALE GENOMIC DNA]</scope>
    <source>
        <strain evidence="3 4">IHBB 10212</strain>
    </source>
</reference>
<feature type="signal peptide" evidence="1">
    <location>
        <begin position="1"/>
        <end position="19"/>
    </location>
</feature>
<dbReference type="OrthoDB" id="670602at2"/>
<dbReference type="EMBL" id="CP015199">
    <property type="protein sequence ID" value="ANF51445.1"/>
    <property type="molecule type" value="Genomic_DNA"/>
</dbReference>
<dbReference type="Gene3D" id="2.40.160.20">
    <property type="match status" value="1"/>
</dbReference>
<dbReference type="RefSeq" id="WP_066755305.1">
    <property type="nucleotide sequence ID" value="NZ_CP015199.1"/>
</dbReference>
<dbReference type="InterPro" id="IPR011250">
    <property type="entry name" value="OMP/PagP_B-barrel"/>
</dbReference>
<name>A0A172XXA6_9FLAO</name>
<evidence type="ECO:0000313" key="4">
    <source>
        <dbReference type="Proteomes" id="UP000077824"/>
    </source>
</evidence>
<proteinExistence type="predicted"/>
<feature type="chain" id="PRO_5008003939" description="Outer membrane protein beta-barrel domain-containing protein" evidence="1">
    <location>
        <begin position="20"/>
        <end position="243"/>
    </location>
</feature>
<dbReference type="Pfam" id="PF13568">
    <property type="entry name" value="OMP_b-brl_2"/>
    <property type="match status" value="1"/>
</dbReference>
<keyword evidence="4" id="KW-1185">Reference proteome</keyword>
<protein>
    <recommendedName>
        <fullName evidence="2">Outer membrane protein beta-barrel domain-containing protein</fullName>
    </recommendedName>
</protein>
<keyword evidence="1" id="KW-0732">Signal</keyword>
<dbReference type="STRING" id="1685010.A0O34_13430"/>
<dbReference type="Proteomes" id="UP000077824">
    <property type="component" value="Chromosome"/>
</dbReference>
<evidence type="ECO:0000256" key="1">
    <source>
        <dbReference type="SAM" id="SignalP"/>
    </source>
</evidence>
<organism evidence="3 4">
    <name type="scientific">Chryseobacterium glaciei</name>
    <dbReference type="NCBI Taxonomy" id="1685010"/>
    <lineage>
        <taxon>Bacteria</taxon>
        <taxon>Pseudomonadati</taxon>
        <taxon>Bacteroidota</taxon>
        <taxon>Flavobacteriia</taxon>
        <taxon>Flavobacteriales</taxon>
        <taxon>Weeksellaceae</taxon>
        <taxon>Chryseobacterium group</taxon>
        <taxon>Chryseobacterium</taxon>
    </lineage>
</organism>